<dbReference type="PROSITE" id="PS50995">
    <property type="entry name" value="HTH_MARR_2"/>
    <property type="match status" value="1"/>
</dbReference>
<dbReference type="InterPro" id="IPR039422">
    <property type="entry name" value="MarR/SlyA-like"/>
</dbReference>
<dbReference type="Gene3D" id="1.10.10.10">
    <property type="entry name" value="Winged helix-like DNA-binding domain superfamily/Winged helix DNA-binding domain"/>
    <property type="match status" value="1"/>
</dbReference>
<evidence type="ECO:0000313" key="6">
    <source>
        <dbReference type="Proteomes" id="UP001500403"/>
    </source>
</evidence>
<gene>
    <name evidence="5" type="ORF">GCM10010446_09690</name>
</gene>
<reference evidence="5 6" key="1">
    <citation type="journal article" date="2019" name="Int. J. Syst. Evol. Microbiol.">
        <title>The Global Catalogue of Microorganisms (GCM) 10K type strain sequencing project: providing services to taxonomists for standard genome sequencing and annotation.</title>
        <authorList>
            <consortium name="The Broad Institute Genomics Platform"/>
            <consortium name="The Broad Institute Genome Sequencing Center for Infectious Disease"/>
            <person name="Wu L."/>
            <person name="Ma J."/>
        </authorList>
    </citation>
    <scope>NUCLEOTIDE SEQUENCE [LARGE SCALE GENOMIC DNA]</scope>
    <source>
        <strain evidence="5 6">JCM 9088</strain>
    </source>
</reference>
<keyword evidence="3" id="KW-0804">Transcription</keyword>
<evidence type="ECO:0000256" key="2">
    <source>
        <dbReference type="ARBA" id="ARBA00023125"/>
    </source>
</evidence>
<evidence type="ECO:0000256" key="3">
    <source>
        <dbReference type="ARBA" id="ARBA00023163"/>
    </source>
</evidence>
<name>A0ABN3WT73_9ACTN</name>
<evidence type="ECO:0000259" key="4">
    <source>
        <dbReference type="PROSITE" id="PS50995"/>
    </source>
</evidence>
<organism evidence="5 6">
    <name type="scientific">Streptomyces enissocaesilis</name>
    <dbReference type="NCBI Taxonomy" id="332589"/>
    <lineage>
        <taxon>Bacteria</taxon>
        <taxon>Bacillati</taxon>
        <taxon>Actinomycetota</taxon>
        <taxon>Actinomycetes</taxon>
        <taxon>Kitasatosporales</taxon>
        <taxon>Streptomycetaceae</taxon>
        <taxon>Streptomyces</taxon>
        <taxon>Streptomyces rochei group</taxon>
    </lineage>
</organism>
<dbReference type="Proteomes" id="UP001500403">
    <property type="component" value="Unassembled WGS sequence"/>
</dbReference>
<dbReference type="EMBL" id="BAAAUD010000012">
    <property type="protein sequence ID" value="GAA2927304.1"/>
    <property type="molecule type" value="Genomic_DNA"/>
</dbReference>
<comment type="caution">
    <text evidence="5">The sequence shown here is derived from an EMBL/GenBank/DDBJ whole genome shotgun (WGS) entry which is preliminary data.</text>
</comment>
<keyword evidence="2" id="KW-0238">DNA-binding</keyword>
<dbReference type="PANTHER" id="PTHR33164">
    <property type="entry name" value="TRANSCRIPTIONAL REGULATOR, MARR FAMILY"/>
    <property type="match status" value="1"/>
</dbReference>
<dbReference type="InterPro" id="IPR000835">
    <property type="entry name" value="HTH_MarR-typ"/>
</dbReference>
<dbReference type="PROSITE" id="PS01117">
    <property type="entry name" value="HTH_MARR_1"/>
    <property type="match status" value="1"/>
</dbReference>
<dbReference type="Pfam" id="PF12802">
    <property type="entry name" value="MarR_2"/>
    <property type="match status" value="1"/>
</dbReference>
<dbReference type="RefSeq" id="WP_344491142.1">
    <property type="nucleotide sequence ID" value="NZ_BAAAUD010000012.1"/>
</dbReference>
<keyword evidence="1" id="KW-0805">Transcription regulation</keyword>
<sequence>MLHIRHSTPHEQVAHDTCAALELLQLLWSRGQEAVPSGPISPSQLRALTVLEGQDGVNLRALGEALGSRPSSVSRLCDRLEAAGLVERLPSATSRREVEVRMSRRGRDLLAEFRAFRVREIEAVLREIAPGELAALAEGLVAFRAAAAARIGSAEAADGQERSADTA</sequence>
<keyword evidence="6" id="KW-1185">Reference proteome</keyword>
<dbReference type="InterPro" id="IPR036388">
    <property type="entry name" value="WH-like_DNA-bd_sf"/>
</dbReference>
<dbReference type="InterPro" id="IPR023187">
    <property type="entry name" value="Tscrpt_reg_MarR-type_CS"/>
</dbReference>
<dbReference type="SUPFAM" id="SSF46785">
    <property type="entry name" value="Winged helix' DNA-binding domain"/>
    <property type="match status" value="1"/>
</dbReference>
<evidence type="ECO:0000313" key="5">
    <source>
        <dbReference type="EMBL" id="GAA2927304.1"/>
    </source>
</evidence>
<protein>
    <recommendedName>
        <fullName evidence="4">HTH marR-type domain-containing protein</fullName>
    </recommendedName>
</protein>
<evidence type="ECO:0000256" key="1">
    <source>
        <dbReference type="ARBA" id="ARBA00023015"/>
    </source>
</evidence>
<dbReference type="InterPro" id="IPR036390">
    <property type="entry name" value="WH_DNA-bd_sf"/>
</dbReference>
<dbReference type="SMART" id="SM00347">
    <property type="entry name" value="HTH_MARR"/>
    <property type="match status" value="1"/>
</dbReference>
<accession>A0ABN3WT73</accession>
<feature type="domain" description="HTH marR-type" evidence="4">
    <location>
        <begin position="10"/>
        <end position="145"/>
    </location>
</feature>
<dbReference type="PANTHER" id="PTHR33164:SF103">
    <property type="entry name" value="REGULATORY PROTEIN MARR"/>
    <property type="match status" value="1"/>
</dbReference>
<proteinExistence type="predicted"/>